<keyword evidence="2" id="KW-0326">Glycosidase</keyword>
<dbReference type="PANTHER" id="PTHR34002">
    <property type="entry name" value="BLR1656 PROTEIN"/>
    <property type="match status" value="1"/>
</dbReference>
<keyword evidence="2 4" id="KW-0378">Hydrolase</keyword>
<dbReference type="InterPro" id="IPR013319">
    <property type="entry name" value="GH11/12"/>
</dbReference>
<sequence>MKLLIPATLALVAVASSVDAQKYCGRDDFKVVGDYTVYNILWGEDNDKTGGQCTEVTGSTSSSVSWKTSFNWAGDNWPVKSYANAALKFQPKQVSAIKSIPTSMEYTYTYDGHIIANVAYDLFTSSSESGEVENELMVWLAALGGPWPLTDSGKPIKTVNIGGVDFDLFQGMNKKVKVFSYVAKKTAYKFSADLKKFFNELPTNNTLPQTQYLVKLEAGTEPFQGKNGEMIVKSYSSKDNDKTGGQCATVDRSSGSDIAWQTSFNWAGDNWQVKSYANAALKFDPVQISNVTSIPTTMEYTYKYDGNIITNVAYDLFTSPSIGGETAYELMVWLAALGGAWPLTTTGQPIKSVTLGGVEFNLYQGWNNKTKVFTYRQEHGHELHGRPEAVF</sequence>
<proteinExistence type="inferred from homology"/>
<evidence type="ECO:0000313" key="4">
    <source>
        <dbReference type="EMBL" id="KAF4037972.1"/>
    </source>
</evidence>
<evidence type="ECO:0000256" key="3">
    <source>
        <dbReference type="SAM" id="SignalP"/>
    </source>
</evidence>
<accession>A0A833WD89</accession>
<comment type="similarity">
    <text evidence="1 2">Belongs to the glycosyl hydrolase 12 (cellulase H) family.</text>
</comment>
<dbReference type="EMBL" id="WSZM01000224">
    <property type="protein sequence ID" value="KAF4037972.1"/>
    <property type="molecule type" value="Genomic_DNA"/>
</dbReference>
<feature type="chain" id="PRO_5032665182" evidence="3">
    <location>
        <begin position="21"/>
        <end position="391"/>
    </location>
</feature>
<comment type="caution">
    <text evidence="4">The sequence shown here is derived from an EMBL/GenBank/DDBJ whole genome shotgun (WGS) entry which is preliminary data.</text>
</comment>
<evidence type="ECO:0000256" key="1">
    <source>
        <dbReference type="ARBA" id="ARBA00005519"/>
    </source>
</evidence>
<dbReference type="Pfam" id="PF01670">
    <property type="entry name" value="Glyco_hydro_12"/>
    <property type="match status" value="2"/>
</dbReference>
<organism evidence="4 5">
    <name type="scientific">Phytophthora infestans</name>
    <name type="common">Potato late blight agent</name>
    <name type="synonym">Botrytis infestans</name>
    <dbReference type="NCBI Taxonomy" id="4787"/>
    <lineage>
        <taxon>Eukaryota</taxon>
        <taxon>Sar</taxon>
        <taxon>Stramenopiles</taxon>
        <taxon>Oomycota</taxon>
        <taxon>Peronosporomycetes</taxon>
        <taxon>Peronosporales</taxon>
        <taxon>Peronosporaceae</taxon>
        <taxon>Phytophthora</taxon>
    </lineage>
</organism>
<dbReference type="AlphaFoldDB" id="A0A833WD89"/>
<evidence type="ECO:0000313" key="5">
    <source>
        <dbReference type="Proteomes" id="UP000602510"/>
    </source>
</evidence>
<name>A0A833WD89_PHYIN</name>
<feature type="signal peptide" evidence="3">
    <location>
        <begin position="1"/>
        <end position="20"/>
    </location>
</feature>
<keyword evidence="5" id="KW-1185">Reference proteome</keyword>
<evidence type="ECO:0000256" key="2">
    <source>
        <dbReference type="RuleBase" id="RU361163"/>
    </source>
</evidence>
<dbReference type="SUPFAM" id="SSF49899">
    <property type="entry name" value="Concanavalin A-like lectins/glucanases"/>
    <property type="match status" value="2"/>
</dbReference>
<dbReference type="InterPro" id="IPR002594">
    <property type="entry name" value="GH12"/>
</dbReference>
<dbReference type="Gene3D" id="2.60.120.180">
    <property type="match status" value="2"/>
</dbReference>
<keyword evidence="2" id="KW-0624">Polysaccharide degradation</keyword>
<gene>
    <name evidence="4" type="ORF">GN244_ATG09931</name>
</gene>
<dbReference type="PANTHER" id="PTHR34002:SF9">
    <property type="entry name" value="XYLOGLUCAN-SPECIFIC ENDO-BETA-1,4-GLUCANASE A"/>
    <property type="match status" value="1"/>
</dbReference>
<keyword evidence="2" id="KW-0119">Carbohydrate metabolism</keyword>
<keyword evidence="3" id="KW-0732">Signal</keyword>
<dbReference type="InterPro" id="IPR013320">
    <property type="entry name" value="ConA-like_dom_sf"/>
</dbReference>
<dbReference type="GO" id="GO:0000272">
    <property type="term" value="P:polysaccharide catabolic process"/>
    <property type="evidence" value="ECO:0007669"/>
    <property type="project" value="UniProtKB-KW"/>
</dbReference>
<reference evidence="4" key="1">
    <citation type="submission" date="2020-04" db="EMBL/GenBank/DDBJ databases">
        <title>Hybrid Assembly of Korean Phytophthora infestans isolates.</title>
        <authorList>
            <person name="Prokchorchik M."/>
            <person name="Lee Y."/>
            <person name="Seo J."/>
            <person name="Cho J.-H."/>
            <person name="Park Y.-E."/>
            <person name="Jang D.-C."/>
            <person name="Im J.-S."/>
            <person name="Choi J.-G."/>
            <person name="Park H.-J."/>
            <person name="Lee G.-B."/>
            <person name="Lee Y.-G."/>
            <person name="Hong S.-Y."/>
            <person name="Cho K."/>
            <person name="Sohn K.H."/>
        </authorList>
    </citation>
    <scope>NUCLEOTIDE SEQUENCE</scope>
    <source>
        <strain evidence="4">KR_1_A1</strain>
    </source>
</reference>
<dbReference type="GO" id="GO:0008810">
    <property type="term" value="F:cellulase activity"/>
    <property type="evidence" value="ECO:0007669"/>
    <property type="project" value="InterPro"/>
</dbReference>
<protein>
    <submittedName>
        <fullName evidence="4">Glycosyl hydrolase family 12</fullName>
    </submittedName>
</protein>
<dbReference type="Proteomes" id="UP000602510">
    <property type="component" value="Unassembled WGS sequence"/>
</dbReference>